<reference evidence="12" key="1">
    <citation type="submission" date="2021-08" db="EMBL/GenBank/DDBJ databases">
        <title>Comparative analyses of Brucepasteria parasyntrophica and Teretinema zuelzerae.</title>
        <authorList>
            <person name="Song Y."/>
            <person name="Brune A."/>
        </authorList>
    </citation>
    <scope>NUCLEOTIDE SEQUENCE</scope>
    <source>
        <strain evidence="12">DSM 1903</strain>
    </source>
</reference>
<evidence type="ECO:0000256" key="11">
    <source>
        <dbReference type="SAM" id="Phobius"/>
    </source>
</evidence>
<feature type="transmembrane region" description="Helical" evidence="11">
    <location>
        <begin position="289"/>
        <end position="313"/>
    </location>
</feature>
<gene>
    <name evidence="12" type="ORF">K7J14_04645</name>
</gene>
<dbReference type="AlphaFoldDB" id="A0AAE3EGB6"/>
<sequence>MSDSIAAANKMSFRNLIKSNAKNYSMVLMLALIMIIFAFMTDGVNLNSRNITNIFMQNSHILLLATTMILLIITCNIDLSCPATCAFIGAVSAMLYNTGMGMIPTVLLSILLSIAIYAVMGFMVAYMRMPAFIVTLGFMLLFRGLVYIITNVTPIALKDDGYKKISSGIFNIPALTVDRVHYTAMLVAAVLFVLYVVSEIAARRKKIRYGFAIPPVAVFIAKIIVIGALIFALGWKFATYRGIPVVVVVLGCTVGIIHFVSRNTVLGRYIYAVGGNARSAKLSGINSEFVIFIVFCMMGSVAGLASIVFTGYMNSALPQAGTMFDMDSIAACYIGGASATGGIGSVTGAIIGGLVMAGINNGMSLMNIAAQWQYVVKAIILLLAVFYDIYSRRKAGLG</sequence>
<comment type="function">
    <text evidence="9">Part of the binding-protein-dependent transport system for D-xylose. Probably responsible for the translocation of the substrate across the membrane.</text>
</comment>
<accession>A0AAE3EGB6</accession>
<dbReference type="EMBL" id="JAINWA010000001">
    <property type="protein sequence ID" value="MCD1653986.1"/>
    <property type="molecule type" value="Genomic_DNA"/>
</dbReference>
<evidence type="ECO:0000256" key="3">
    <source>
        <dbReference type="ARBA" id="ARBA00022475"/>
    </source>
</evidence>
<evidence type="ECO:0000313" key="13">
    <source>
        <dbReference type="Proteomes" id="UP001198163"/>
    </source>
</evidence>
<dbReference type="GO" id="GO:0022857">
    <property type="term" value="F:transmembrane transporter activity"/>
    <property type="evidence" value="ECO:0007669"/>
    <property type="project" value="InterPro"/>
</dbReference>
<evidence type="ECO:0000256" key="7">
    <source>
        <dbReference type="ARBA" id="ARBA00022989"/>
    </source>
</evidence>
<comment type="subcellular location">
    <subcellularLocation>
        <location evidence="1">Cell membrane</location>
        <topology evidence="1">Multi-pass membrane protein</topology>
    </subcellularLocation>
</comment>
<keyword evidence="4" id="KW-0997">Cell inner membrane</keyword>
<evidence type="ECO:0000256" key="10">
    <source>
        <dbReference type="ARBA" id="ARBA00035686"/>
    </source>
</evidence>
<keyword evidence="8 11" id="KW-0472">Membrane</keyword>
<evidence type="ECO:0000256" key="9">
    <source>
        <dbReference type="ARBA" id="ARBA00035611"/>
    </source>
</evidence>
<name>A0AAE3EGB6_9SPIR</name>
<evidence type="ECO:0000256" key="6">
    <source>
        <dbReference type="ARBA" id="ARBA00022692"/>
    </source>
</evidence>
<comment type="caution">
    <text evidence="12">The sequence shown here is derived from an EMBL/GenBank/DDBJ whole genome shotgun (WGS) entry which is preliminary data.</text>
</comment>
<evidence type="ECO:0000256" key="8">
    <source>
        <dbReference type="ARBA" id="ARBA00023136"/>
    </source>
</evidence>
<dbReference type="PANTHER" id="PTHR32196">
    <property type="entry name" value="ABC TRANSPORTER PERMEASE PROTEIN YPHD-RELATED-RELATED"/>
    <property type="match status" value="1"/>
</dbReference>
<keyword evidence="7 11" id="KW-1133">Transmembrane helix</keyword>
<feature type="transmembrane region" description="Helical" evidence="11">
    <location>
        <begin position="333"/>
        <end position="359"/>
    </location>
</feature>
<keyword evidence="3" id="KW-1003">Cell membrane</keyword>
<evidence type="ECO:0000256" key="5">
    <source>
        <dbReference type="ARBA" id="ARBA00022597"/>
    </source>
</evidence>
<keyword evidence="2" id="KW-0813">Transport</keyword>
<evidence type="ECO:0000256" key="1">
    <source>
        <dbReference type="ARBA" id="ARBA00004651"/>
    </source>
</evidence>
<dbReference type="Pfam" id="PF02653">
    <property type="entry name" value="BPD_transp_2"/>
    <property type="match status" value="1"/>
</dbReference>
<dbReference type="RefSeq" id="WP_230753702.1">
    <property type="nucleotide sequence ID" value="NZ_JAINWA010000001.1"/>
</dbReference>
<feature type="transmembrane region" description="Helical" evidence="11">
    <location>
        <begin position="371"/>
        <end position="390"/>
    </location>
</feature>
<feature type="transmembrane region" description="Helical" evidence="11">
    <location>
        <begin position="51"/>
        <end position="72"/>
    </location>
</feature>
<dbReference type="PANTHER" id="PTHR32196:SF32">
    <property type="entry name" value="XYLOSE TRANSPORT SYSTEM PERMEASE PROTEIN XYLH"/>
    <property type="match status" value="1"/>
</dbReference>
<dbReference type="CDD" id="cd06579">
    <property type="entry name" value="TM_PBP1_transp_AraH_like"/>
    <property type="match status" value="1"/>
</dbReference>
<organism evidence="12 13">
    <name type="scientific">Teretinema zuelzerae</name>
    <dbReference type="NCBI Taxonomy" id="156"/>
    <lineage>
        <taxon>Bacteria</taxon>
        <taxon>Pseudomonadati</taxon>
        <taxon>Spirochaetota</taxon>
        <taxon>Spirochaetia</taxon>
        <taxon>Spirochaetales</taxon>
        <taxon>Treponemataceae</taxon>
        <taxon>Teretinema</taxon>
    </lineage>
</organism>
<keyword evidence="13" id="KW-1185">Reference proteome</keyword>
<feature type="transmembrane region" description="Helical" evidence="11">
    <location>
        <begin position="131"/>
        <end position="150"/>
    </location>
</feature>
<evidence type="ECO:0000256" key="2">
    <source>
        <dbReference type="ARBA" id="ARBA00022448"/>
    </source>
</evidence>
<dbReference type="Proteomes" id="UP001198163">
    <property type="component" value="Unassembled WGS sequence"/>
</dbReference>
<dbReference type="InterPro" id="IPR001851">
    <property type="entry name" value="ABC_transp_permease"/>
</dbReference>
<protein>
    <recommendedName>
        <fullName evidence="10">Xylose transport system permease protein XylH</fullName>
    </recommendedName>
</protein>
<feature type="transmembrane region" description="Helical" evidence="11">
    <location>
        <begin position="180"/>
        <end position="197"/>
    </location>
</feature>
<feature type="transmembrane region" description="Helical" evidence="11">
    <location>
        <begin position="209"/>
        <end position="235"/>
    </location>
</feature>
<dbReference type="GO" id="GO:0005886">
    <property type="term" value="C:plasma membrane"/>
    <property type="evidence" value="ECO:0007669"/>
    <property type="project" value="UniProtKB-SubCell"/>
</dbReference>
<keyword evidence="5" id="KW-0762">Sugar transport</keyword>
<feature type="transmembrane region" description="Helical" evidence="11">
    <location>
        <begin position="102"/>
        <end position="124"/>
    </location>
</feature>
<feature type="transmembrane region" description="Helical" evidence="11">
    <location>
        <begin position="21"/>
        <end position="39"/>
    </location>
</feature>
<evidence type="ECO:0000256" key="4">
    <source>
        <dbReference type="ARBA" id="ARBA00022519"/>
    </source>
</evidence>
<keyword evidence="6 11" id="KW-0812">Transmembrane</keyword>
<evidence type="ECO:0000313" key="12">
    <source>
        <dbReference type="EMBL" id="MCD1653986.1"/>
    </source>
</evidence>
<feature type="transmembrane region" description="Helical" evidence="11">
    <location>
        <begin position="241"/>
        <end position="260"/>
    </location>
</feature>
<proteinExistence type="predicted"/>